<proteinExistence type="predicted"/>
<evidence type="ECO:0000313" key="1">
    <source>
        <dbReference type="EMBL" id="GAA2500863.1"/>
    </source>
</evidence>
<organism evidence="1 2">
    <name type="scientific">Streptomyces thermolineatus</name>
    <dbReference type="NCBI Taxonomy" id="44033"/>
    <lineage>
        <taxon>Bacteria</taxon>
        <taxon>Bacillati</taxon>
        <taxon>Actinomycetota</taxon>
        <taxon>Actinomycetes</taxon>
        <taxon>Kitasatosporales</taxon>
        <taxon>Streptomycetaceae</taxon>
        <taxon>Streptomyces</taxon>
    </lineage>
</organism>
<name>A0ABN3MFV6_9ACTN</name>
<comment type="caution">
    <text evidence="1">The sequence shown here is derived from an EMBL/GenBank/DDBJ whole genome shotgun (WGS) entry which is preliminary data.</text>
</comment>
<dbReference type="Proteomes" id="UP001501358">
    <property type="component" value="Unassembled WGS sequence"/>
</dbReference>
<reference evidence="1 2" key="1">
    <citation type="journal article" date="2019" name="Int. J. Syst. Evol. Microbiol.">
        <title>The Global Catalogue of Microorganisms (GCM) 10K type strain sequencing project: providing services to taxonomists for standard genome sequencing and annotation.</title>
        <authorList>
            <consortium name="The Broad Institute Genomics Platform"/>
            <consortium name="The Broad Institute Genome Sequencing Center for Infectious Disease"/>
            <person name="Wu L."/>
            <person name="Ma J."/>
        </authorList>
    </citation>
    <scope>NUCLEOTIDE SEQUENCE [LARGE SCALE GENOMIC DNA]</scope>
    <source>
        <strain evidence="1 2">JCM 6307</strain>
    </source>
</reference>
<accession>A0ABN3MFV6</accession>
<dbReference type="RefSeq" id="WP_344384719.1">
    <property type="nucleotide sequence ID" value="NZ_BAAATA010000028.1"/>
</dbReference>
<dbReference type="EMBL" id="BAAATA010000028">
    <property type="protein sequence ID" value="GAA2500863.1"/>
    <property type="molecule type" value="Genomic_DNA"/>
</dbReference>
<gene>
    <name evidence="1" type="ORF">GCM10010406_41760</name>
</gene>
<sequence length="102" mass="11899">MTRPLTSVERSVRGRMSWLQEEERKAIESRGEIGRMEFWLRLARSEITKEVKAGRGDVIAAFTLVCRLFKLVLEKRQAGDPRLFDHLMQYADTVLKQHGPRN</sequence>
<evidence type="ECO:0000313" key="2">
    <source>
        <dbReference type="Proteomes" id="UP001501358"/>
    </source>
</evidence>
<protein>
    <submittedName>
        <fullName evidence="1">Uncharacterized protein</fullName>
    </submittedName>
</protein>
<keyword evidence="2" id="KW-1185">Reference proteome</keyword>